<dbReference type="EMBL" id="WBVX01000006">
    <property type="protein sequence ID" value="KAB2687542.1"/>
    <property type="molecule type" value="Genomic_DNA"/>
</dbReference>
<reference evidence="1 2" key="1">
    <citation type="submission" date="2019-09" db="EMBL/GenBank/DDBJ databases">
        <title>Taxonomic organization of the family Brucellaceae based on a phylogenomic approach.</title>
        <authorList>
            <person name="Leclercq S."/>
            <person name="Cloeckaert A."/>
            <person name="Zygmunt M.S."/>
        </authorList>
    </citation>
    <scope>NUCLEOTIDE SEQUENCE [LARGE SCALE GENOMIC DNA]</scope>
    <source>
        <strain evidence="1 2">WS1830</strain>
    </source>
</reference>
<evidence type="ECO:0000313" key="2">
    <source>
        <dbReference type="Proteomes" id="UP000481643"/>
    </source>
</evidence>
<sequence>MMSRRTARDPGLPLLIWTELAEIGRLQAQRLSLETRIAALRPHSHRRVELEARLRDLTATQLKIEATIRGRS</sequence>
<evidence type="ECO:0000313" key="1">
    <source>
        <dbReference type="EMBL" id="KAB2687542.1"/>
    </source>
</evidence>
<comment type="caution">
    <text evidence="1">The sequence shown here is derived from an EMBL/GenBank/DDBJ whole genome shotgun (WGS) entry which is preliminary data.</text>
</comment>
<protein>
    <submittedName>
        <fullName evidence="1">Uncharacterized protein</fullName>
    </submittedName>
</protein>
<dbReference type="Proteomes" id="UP000481643">
    <property type="component" value="Unassembled WGS sequence"/>
</dbReference>
<dbReference type="AlphaFoldDB" id="A0A6L3YTI1"/>
<organism evidence="1 2">
    <name type="scientific">Brucella tritici</name>
    <dbReference type="NCBI Taxonomy" id="94626"/>
    <lineage>
        <taxon>Bacteria</taxon>
        <taxon>Pseudomonadati</taxon>
        <taxon>Pseudomonadota</taxon>
        <taxon>Alphaproteobacteria</taxon>
        <taxon>Hyphomicrobiales</taxon>
        <taxon>Brucellaceae</taxon>
        <taxon>Brucella/Ochrobactrum group</taxon>
        <taxon>Brucella</taxon>
    </lineage>
</organism>
<name>A0A6L3YTI1_9HYPH</name>
<dbReference type="RefSeq" id="WP_151651507.1">
    <property type="nucleotide sequence ID" value="NZ_WBVX01000006.1"/>
</dbReference>
<accession>A0A6L3YTI1</accession>
<proteinExistence type="predicted"/>
<gene>
    <name evidence="1" type="ORF">F9L08_08285</name>
</gene>